<evidence type="ECO:0000313" key="2">
    <source>
        <dbReference type="Proteomes" id="UP001191082"/>
    </source>
</evidence>
<reference evidence="1 2" key="1">
    <citation type="submission" date="2019-05" db="EMBL/GenBank/DDBJ databases">
        <title>Marivita sp. nov. isolated from sea sediment.</title>
        <authorList>
            <person name="Kim W."/>
        </authorList>
    </citation>
    <scope>NUCLEOTIDE SEQUENCE [LARGE SCALE GENOMIC DNA]</scope>
    <source>
        <strain evidence="1 2">CAU 1492</strain>
    </source>
</reference>
<dbReference type="EMBL" id="VCPC01000001">
    <property type="protein sequence ID" value="TMV14930.1"/>
    <property type="molecule type" value="Genomic_DNA"/>
</dbReference>
<sequence length="504" mass="57181">MNVHSILAKPVWKALAMRPGFATVGEASILATDGFFDYLLEHGLSAPSAGDVVMWLKGDGRADVQLTLDLLEDTFSLFDPSFLRQIADARQQLAKKSPGANQSPVLALPKNTVMLPSYEILSWDPIARPPKRPPILRHVSIQPDELPLDYQETIRRAARGLPGRGAEVKVPARSMVLRMREKLCQCMWSIRNNDFQPVLSPIGIDRYVKDLISRCSLKPHGLRWSSIRASVDGLYLFARYHGEEERILSHLRCYIREFEARERAQRALKFFKLARTGNTTDRILDQAERLLIGVDAELSPGKRHQMRNAAAILAIYANAPLRNASAQLAFGTTLFWENNHWVIRTKIQKTHTSRPELLVLPLHPECGRFIDAVLLQDSTPVLLPRLREQAIQERRQLFCLVDERPAAASYIPRVFKALTGNSFTTLRVMHYSDAIRHHGPVGIELAKHAAHHSPTTSGTDIVKIHYIAEEVAQLDAEAMRARRDRRVNSMRERYRADFNWNSQP</sequence>
<protein>
    <recommendedName>
        <fullName evidence="3">Tyr recombinase domain-containing protein</fullName>
    </recommendedName>
</protein>
<dbReference type="Proteomes" id="UP001191082">
    <property type="component" value="Unassembled WGS sequence"/>
</dbReference>
<evidence type="ECO:0008006" key="3">
    <source>
        <dbReference type="Google" id="ProtNLM"/>
    </source>
</evidence>
<name>A0ABY2XD27_9RHOB</name>
<accession>A0ABY2XD27</accession>
<evidence type="ECO:0000313" key="1">
    <source>
        <dbReference type="EMBL" id="TMV14930.1"/>
    </source>
</evidence>
<keyword evidence="2" id="KW-1185">Reference proteome</keyword>
<proteinExistence type="predicted"/>
<dbReference type="RefSeq" id="WP_138862282.1">
    <property type="nucleotide sequence ID" value="NZ_VCPC01000001.1"/>
</dbReference>
<gene>
    <name evidence="1" type="ORF">FGK64_02840</name>
</gene>
<comment type="caution">
    <text evidence="1">The sequence shown here is derived from an EMBL/GenBank/DDBJ whole genome shotgun (WGS) entry which is preliminary data.</text>
</comment>
<organism evidence="1 2">
    <name type="scientific">Arenibacterium halophilum</name>
    <dbReference type="NCBI Taxonomy" id="2583821"/>
    <lineage>
        <taxon>Bacteria</taxon>
        <taxon>Pseudomonadati</taxon>
        <taxon>Pseudomonadota</taxon>
        <taxon>Alphaproteobacteria</taxon>
        <taxon>Rhodobacterales</taxon>
        <taxon>Paracoccaceae</taxon>
        <taxon>Arenibacterium</taxon>
    </lineage>
</organism>